<evidence type="ECO:0000256" key="11">
    <source>
        <dbReference type="ARBA" id="ARBA00022771"/>
    </source>
</evidence>
<keyword evidence="10 19" id="KW-0227">DNA damage</keyword>
<dbReference type="PANTHER" id="PTHR20973">
    <property type="entry name" value="NON-SMC ELEMENT 1-RELATED"/>
    <property type="match status" value="1"/>
</dbReference>
<evidence type="ECO:0000256" key="3">
    <source>
        <dbReference type="ARBA" id="ARBA00004286"/>
    </source>
</evidence>
<dbReference type="EMBL" id="CP012523">
    <property type="protein sequence ID" value="ALC38730.1"/>
    <property type="molecule type" value="Genomic_DNA"/>
</dbReference>
<evidence type="ECO:0000256" key="9">
    <source>
        <dbReference type="ARBA" id="ARBA00022723"/>
    </source>
</evidence>
<keyword evidence="8 19" id="KW-0808">Transferase</keyword>
<evidence type="ECO:0000256" key="17">
    <source>
        <dbReference type="ARBA" id="ARBA00023242"/>
    </source>
</evidence>
<evidence type="ECO:0000256" key="2">
    <source>
        <dbReference type="ARBA" id="ARBA00004123"/>
    </source>
</evidence>
<keyword evidence="15 19" id="KW-0233">DNA recombination</keyword>
<dbReference type="GO" id="GO:0061630">
    <property type="term" value="F:ubiquitin protein ligase activity"/>
    <property type="evidence" value="ECO:0007669"/>
    <property type="project" value="UniProtKB-EC"/>
</dbReference>
<keyword evidence="12 19" id="KW-0833">Ubl conjugation pathway</keyword>
<dbReference type="OMA" id="ACINHSC"/>
<evidence type="ECO:0000256" key="5">
    <source>
        <dbReference type="ARBA" id="ARBA00012483"/>
    </source>
</evidence>
<keyword evidence="14" id="KW-0832">Ubl conjugation</keyword>
<dbReference type="PANTHER" id="PTHR20973:SF0">
    <property type="entry name" value="NON-STRUCTURAL MAINTENANCE OF CHROMOSOMES ELEMENT 1 HOMOLOG"/>
    <property type="match status" value="1"/>
</dbReference>
<dbReference type="InterPro" id="IPR002219">
    <property type="entry name" value="PKC_DAG/PE"/>
</dbReference>
<reference evidence="22 23" key="1">
    <citation type="submission" date="2015-08" db="EMBL/GenBank/DDBJ databases">
        <title>Ancestral chromatin configuration constrains chromatin evolution on differentiating sex chromosomes in Drosophila.</title>
        <authorList>
            <person name="Zhou Q."/>
            <person name="Bachtrog D."/>
        </authorList>
    </citation>
    <scope>NUCLEOTIDE SEQUENCE [LARGE SCALE GENOMIC DNA]</scope>
    <source>
        <tissue evidence="22">Whole larvae</tissue>
    </source>
</reference>
<gene>
    <name evidence="22" type="ORF">Dbus_chr2Lg815</name>
</gene>
<dbReference type="SMR" id="A0A0M4EER5"/>
<comment type="subunit">
    <text evidence="19">Component of the Smc5-Smc6 complex.</text>
</comment>
<dbReference type="Proteomes" id="UP000494163">
    <property type="component" value="Chromosome 2L"/>
</dbReference>
<dbReference type="Gene3D" id="3.90.1150.220">
    <property type="match status" value="1"/>
</dbReference>
<evidence type="ECO:0000256" key="6">
    <source>
        <dbReference type="ARBA" id="ARBA00019422"/>
    </source>
</evidence>
<dbReference type="STRING" id="30019.A0A0M4EER5"/>
<feature type="domain" description="Phorbol-ester/DAG-type" evidence="20">
    <location>
        <begin position="166"/>
        <end position="217"/>
    </location>
</feature>
<proteinExistence type="inferred from homology"/>
<sequence length="230" mass="26828">MDLVQKAFLRACINHSCLDLEQIDVILKPMCEHHGVTKPSKDTLRDFVGDIAATIKELKQSLRFIKHPISGKEYLVFGLTDATPDTHNHPGLTPEECQYFSIILDKLAVQEDFHIAWHEAYSVDFKGSSRPPKKHRMQELVQLWTDMGYFLEAQDQLYLGPRSIVEFEFYLRSNYEDTIKECALCRQLVLWDVKCSDCGRKIHRECIRKYLRTRSNCPSCNKKWCTRLSI</sequence>
<name>A0A0M4EER5_DROBS</name>
<dbReference type="Pfam" id="PF08746">
    <property type="entry name" value="zf-RING-like"/>
    <property type="match status" value="1"/>
</dbReference>
<dbReference type="GO" id="GO:0005634">
    <property type="term" value="C:nucleus"/>
    <property type="evidence" value="ECO:0007669"/>
    <property type="project" value="UniProtKB-SubCell"/>
</dbReference>
<keyword evidence="23" id="KW-1185">Reference proteome</keyword>
<feature type="domain" description="RING-type" evidence="21">
    <location>
        <begin position="182"/>
        <end position="221"/>
    </location>
</feature>
<organism evidence="22 23">
    <name type="scientific">Drosophila busckii</name>
    <name type="common">Fruit fly</name>
    <dbReference type="NCBI Taxonomy" id="30019"/>
    <lineage>
        <taxon>Eukaryota</taxon>
        <taxon>Metazoa</taxon>
        <taxon>Ecdysozoa</taxon>
        <taxon>Arthropoda</taxon>
        <taxon>Hexapoda</taxon>
        <taxon>Insecta</taxon>
        <taxon>Pterygota</taxon>
        <taxon>Neoptera</taxon>
        <taxon>Endopterygota</taxon>
        <taxon>Diptera</taxon>
        <taxon>Brachycera</taxon>
        <taxon>Muscomorpha</taxon>
        <taxon>Ephydroidea</taxon>
        <taxon>Drosophilidae</taxon>
        <taxon>Drosophila</taxon>
    </lineage>
</organism>
<dbReference type="Gene3D" id="1.10.10.10">
    <property type="entry name" value="Winged helix-like DNA-binding domain superfamily/Winged helix DNA-binding domain"/>
    <property type="match status" value="1"/>
</dbReference>
<dbReference type="InterPro" id="IPR036388">
    <property type="entry name" value="WH-like_DNA-bd_sf"/>
</dbReference>
<dbReference type="InterPro" id="IPR013083">
    <property type="entry name" value="Znf_RING/FYVE/PHD"/>
</dbReference>
<keyword evidence="11 18" id="KW-0863">Zinc-finger</keyword>
<keyword evidence="16 19" id="KW-0234">DNA repair</keyword>
<evidence type="ECO:0000256" key="16">
    <source>
        <dbReference type="ARBA" id="ARBA00023204"/>
    </source>
</evidence>
<comment type="subcellular location">
    <subcellularLocation>
        <location evidence="3">Chromosome</location>
    </subcellularLocation>
    <subcellularLocation>
        <location evidence="2 19">Nucleus</location>
    </subcellularLocation>
</comment>
<dbReference type="InterPro" id="IPR001841">
    <property type="entry name" value="Znf_RING"/>
</dbReference>
<dbReference type="Gene3D" id="3.30.40.10">
    <property type="entry name" value="Zinc/RING finger domain, C3HC4 (zinc finger)"/>
    <property type="match status" value="1"/>
</dbReference>
<evidence type="ECO:0000256" key="8">
    <source>
        <dbReference type="ARBA" id="ARBA00022679"/>
    </source>
</evidence>
<evidence type="ECO:0000256" key="7">
    <source>
        <dbReference type="ARBA" id="ARBA00022454"/>
    </source>
</evidence>
<keyword evidence="13 19" id="KW-0862">Zinc</keyword>
<evidence type="ECO:0000256" key="10">
    <source>
        <dbReference type="ARBA" id="ARBA00022763"/>
    </source>
</evidence>
<keyword evidence="7" id="KW-0158">Chromosome</keyword>
<dbReference type="SUPFAM" id="SSF57850">
    <property type="entry name" value="RING/U-box"/>
    <property type="match status" value="1"/>
</dbReference>
<dbReference type="PROSITE" id="PS50089">
    <property type="entry name" value="ZF_RING_2"/>
    <property type="match status" value="1"/>
</dbReference>
<evidence type="ECO:0000256" key="1">
    <source>
        <dbReference type="ARBA" id="ARBA00000900"/>
    </source>
</evidence>
<evidence type="ECO:0000256" key="15">
    <source>
        <dbReference type="ARBA" id="ARBA00023172"/>
    </source>
</evidence>
<comment type="catalytic activity">
    <reaction evidence="1 19">
        <text>S-ubiquitinyl-[E2 ubiquitin-conjugating enzyme]-L-cysteine + [acceptor protein]-L-lysine = [E2 ubiquitin-conjugating enzyme]-L-cysteine + N(6)-ubiquitinyl-[acceptor protein]-L-lysine.</text>
        <dbReference type="EC" id="2.3.2.27"/>
    </reaction>
</comment>
<evidence type="ECO:0000256" key="13">
    <source>
        <dbReference type="ARBA" id="ARBA00022833"/>
    </source>
</evidence>
<keyword evidence="9 19" id="KW-0479">Metal-binding</keyword>
<dbReference type="GO" id="GO:0000724">
    <property type="term" value="P:double-strand break repair via homologous recombination"/>
    <property type="evidence" value="ECO:0007669"/>
    <property type="project" value="TreeGrafter"/>
</dbReference>
<dbReference type="SMART" id="SM00184">
    <property type="entry name" value="RING"/>
    <property type="match status" value="1"/>
</dbReference>
<dbReference type="GO" id="GO:0030915">
    <property type="term" value="C:Smc5-Smc6 complex"/>
    <property type="evidence" value="ECO:0007669"/>
    <property type="project" value="UniProtKB-UniRule"/>
</dbReference>
<keyword evidence="17 19" id="KW-0539">Nucleus</keyword>
<accession>A0A0M4EER5</accession>
<evidence type="ECO:0000256" key="18">
    <source>
        <dbReference type="PROSITE-ProRule" id="PRU00175"/>
    </source>
</evidence>
<dbReference type="PROSITE" id="PS50081">
    <property type="entry name" value="ZF_DAG_PE_2"/>
    <property type="match status" value="1"/>
</dbReference>
<evidence type="ECO:0000259" key="21">
    <source>
        <dbReference type="PROSITE" id="PS50089"/>
    </source>
</evidence>
<evidence type="ECO:0000256" key="19">
    <source>
        <dbReference type="RuleBase" id="RU368018"/>
    </source>
</evidence>
<evidence type="ECO:0000259" key="20">
    <source>
        <dbReference type="PROSITE" id="PS50081"/>
    </source>
</evidence>
<dbReference type="InterPro" id="IPR011513">
    <property type="entry name" value="Nse1"/>
</dbReference>
<evidence type="ECO:0000313" key="22">
    <source>
        <dbReference type="EMBL" id="ALC38730.1"/>
    </source>
</evidence>
<dbReference type="GO" id="GO:0008270">
    <property type="term" value="F:zinc ion binding"/>
    <property type="evidence" value="ECO:0007669"/>
    <property type="project" value="UniProtKB-KW"/>
</dbReference>
<comment type="similarity">
    <text evidence="4 19">Belongs to the NSE1 family.</text>
</comment>
<dbReference type="InterPro" id="IPR014857">
    <property type="entry name" value="Nse1_RING_C4HC3-type"/>
</dbReference>
<evidence type="ECO:0000256" key="4">
    <source>
        <dbReference type="ARBA" id="ARBA00010258"/>
    </source>
</evidence>
<evidence type="ECO:0000256" key="14">
    <source>
        <dbReference type="ARBA" id="ARBA00022843"/>
    </source>
</evidence>
<dbReference type="OrthoDB" id="185455at2759"/>
<protein>
    <recommendedName>
        <fullName evidence="6 19">Non-structural maintenance of chromosomes element 1 homolog</fullName>
        <ecNumber evidence="5 19">2.3.2.27</ecNumber>
    </recommendedName>
</protein>
<dbReference type="AlphaFoldDB" id="A0A0M4EER5"/>
<dbReference type="Pfam" id="PF07574">
    <property type="entry name" value="SMC_Nse1"/>
    <property type="match status" value="1"/>
</dbReference>
<evidence type="ECO:0000256" key="12">
    <source>
        <dbReference type="ARBA" id="ARBA00022786"/>
    </source>
</evidence>
<evidence type="ECO:0000313" key="23">
    <source>
        <dbReference type="Proteomes" id="UP000494163"/>
    </source>
</evidence>
<dbReference type="EC" id="2.3.2.27" evidence="5 19"/>